<comment type="caution">
    <text evidence="2">The sequence shown here is derived from an EMBL/GenBank/DDBJ whole genome shotgun (WGS) entry which is preliminary data.</text>
</comment>
<dbReference type="EMBL" id="BAABBY010000002">
    <property type="protein sequence ID" value="GAA4198707.1"/>
    <property type="molecule type" value="Genomic_DNA"/>
</dbReference>
<protein>
    <submittedName>
        <fullName evidence="2">Uncharacterized protein</fullName>
    </submittedName>
</protein>
<organism evidence="2 3">
    <name type="scientific">Pedobacter jeongneungensis</name>
    <dbReference type="NCBI Taxonomy" id="947309"/>
    <lineage>
        <taxon>Bacteria</taxon>
        <taxon>Pseudomonadati</taxon>
        <taxon>Bacteroidota</taxon>
        <taxon>Sphingobacteriia</taxon>
        <taxon>Sphingobacteriales</taxon>
        <taxon>Sphingobacteriaceae</taxon>
        <taxon>Pedobacter</taxon>
    </lineage>
</organism>
<keyword evidence="1" id="KW-1133">Transmembrane helix</keyword>
<evidence type="ECO:0000313" key="3">
    <source>
        <dbReference type="Proteomes" id="UP001501772"/>
    </source>
</evidence>
<sequence length="102" mass="11357">MANFLIMGMLGILIYNLFKAKEYIANNTFILAIFIKENLAIWLWAFCVIVVATAILYIEPNANAIIRNLSGLDLANTKTGWLLFGAGLCGLFRNVKKKNSTV</sequence>
<dbReference type="Proteomes" id="UP001501772">
    <property type="component" value="Unassembled WGS sequence"/>
</dbReference>
<dbReference type="RefSeq" id="WP_344849672.1">
    <property type="nucleotide sequence ID" value="NZ_BAABBY010000002.1"/>
</dbReference>
<reference evidence="3" key="1">
    <citation type="journal article" date="2019" name="Int. J. Syst. Evol. Microbiol.">
        <title>The Global Catalogue of Microorganisms (GCM) 10K type strain sequencing project: providing services to taxonomists for standard genome sequencing and annotation.</title>
        <authorList>
            <consortium name="The Broad Institute Genomics Platform"/>
            <consortium name="The Broad Institute Genome Sequencing Center for Infectious Disease"/>
            <person name="Wu L."/>
            <person name="Ma J."/>
        </authorList>
    </citation>
    <scope>NUCLEOTIDE SEQUENCE [LARGE SCALE GENOMIC DNA]</scope>
    <source>
        <strain evidence="3">JCM 17626</strain>
    </source>
</reference>
<evidence type="ECO:0000313" key="2">
    <source>
        <dbReference type="EMBL" id="GAA4198707.1"/>
    </source>
</evidence>
<feature type="transmembrane region" description="Helical" evidence="1">
    <location>
        <begin position="39"/>
        <end position="58"/>
    </location>
</feature>
<evidence type="ECO:0000256" key="1">
    <source>
        <dbReference type="SAM" id="Phobius"/>
    </source>
</evidence>
<gene>
    <name evidence="2" type="ORF">GCM10022289_07870</name>
</gene>
<keyword evidence="3" id="KW-1185">Reference proteome</keyword>
<name>A0ABP8B667_9SPHI</name>
<accession>A0ABP8B667</accession>
<keyword evidence="1" id="KW-0812">Transmembrane</keyword>
<keyword evidence="1" id="KW-0472">Membrane</keyword>
<proteinExistence type="predicted"/>